<accession>L0E1V7</accession>
<sequence>MIDPDHRPRKHPHSRRCADRSSGRRSLPLRPRSGRLSLPP</sequence>
<gene>
    <name evidence="2" type="ordered locus">TVNIR_3598</name>
</gene>
<protein>
    <submittedName>
        <fullName evidence="2">Uncharacterized protein</fullName>
    </submittedName>
</protein>
<dbReference type="PATRIC" id="fig|1255043.3.peg.3629"/>
<evidence type="ECO:0000313" key="3">
    <source>
        <dbReference type="Proteomes" id="UP000010809"/>
    </source>
</evidence>
<reference evidence="2" key="1">
    <citation type="submission" date="2015-12" db="EMBL/GenBank/DDBJ databases">
        <authorList>
            <person name="Tikhonova T.V."/>
            <person name="Pavlov A.R."/>
            <person name="Beletsky A.V."/>
            <person name="Mardanov A.V."/>
            <person name="Sorokin D.Y."/>
            <person name="Ravin N.V."/>
            <person name="Popov V.O."/>
        </authorList>
    </citation>
    <scope>NUCLEOTIDE SEQUENCE</scope>
    <source>
        <strain evidence="2">DSM 14787</strain>
    </source>
</reference>
<dbReference type="EMBL" id="CP003989">
    <property type="protein sequence ID" value="AGA35227.1"/>
    <property type="molecule type" value="Genomic_DNA"/>
</dbReference>
<dbReference type="Proteomes" id="UP000010809">
    <property type="component" value="Chromosome"/>
</dbReference>
<dbReference type="HOGENOM" id="CLU_3297916_0_0_6"/>
<dbReference type="AlphaFoldDB" id="L0E1V7"/>
<keyword evidence="3" id="KW-1185">Reference proteome</keyword>
<name>L0E1V7_THIND</name>
<organism evidence="2 3">
    <name type="scientific">Thioalkalivibrio nitratireducens (strain DSM 14787 / UNIQEM 213 / ALEN2)</name>
    <dbReference type="NCBI Taxonomy" id="1255043"/>
    <lineage>
        <taxon>Bacteria</taxon>
        <taxon>Pseudomonadati</taxon>
        <taxon>Pseudomonadota</taxon>
        <taxon>Gammaproteobacteria</taxon>
        <taxon>Chromatiales</taxon>
        <taxon>Ectothiorhodospiraceae</taxon>
        <taxon>Thioalkalivibrio</taxon>
    </lineage>
</organism>
<evidence type="ECO:0000313" key="2">
    <source>
        <dbReference type="EMBL" id="AGA35227.1"/>
    </source>
</evidence>
<evidence type="ECO:0000256" key="1">
    <source>
        <dbReference type="SAM" id="MobiDB-lite"/>
    </source>
</evidence>
<dbReference type="KEGG" id="tni:TVNIR_3598"/>
<feature type="region of interest" description="Disordered" evidence="1">
    <location>
        <begin position="1"/>
        <end position="40"/>
    </location>
</feature>
<proteinExistence type="predicted"/>
<feature type="compositionally biased region" description="Low complexity" evidence="1">
    <location>
        <begin position="24"/>
        <end position="40"/>
    </location>
</feature>